<evidence type="ECO:0000313" key="2">
    <source>
        <dbReference type="Proteomes" id="UP000085678"/>
    </source>
</evidence>
<gene>
    <name evidence="3" type="primary">LOC106161456</name>
</gene>
<dbReference type="OMA" id="VSCHASM"/>
<feature type="transmembrane region" description="Helical" evidence="1">
    <location>
        <begin position="88"/>
        <end position="105"/>
    </location>
</feature>
<name>A0A2R2MRR8_LINAN</name>
<dbReference type="KEGG" id="lak:106161456"/>
<keyword evidence="1" id="KW-0812">Transmembrane</keyword>
<evidence type="ECO:0000313" key="3">
    <source>
        <dbReference type="RefSeq" id="XP_023932949.1"/>
    </source>
</evidence>
<accession>A0A2R2MRR8</accession>
<dbReference type="RefSeq" id="XP_023932949.1">
    <property type="nucleotide sequence ID" value="XM_024077181.1"/>
</dbReference>
<sequence>MKAQLSTSLSDLILALVSYHGTWSLWQHNKMASVGLLIVAMAASCGTIRFYFNRPSERLICLHTTLSWLGATLGLPFVAVGYAQHNQTYIVAHANIAVPVAYFLSHKFLSGELRKKTAMLVTGVAILSVLILSTLKFNPYALTGALAYVASGAVGTDGLGPLDLPRVDWFHYLLVVGNVAFVLALSQRAEPVFYKKH</sequence>
<keyword evidence="2" id="KW-1185">Reference proteome</keyword>
<dbReference type="InParanoid" id="A0A2R2MRR8"/>
<feature type="transmembrane region" description="Helical" evidence="1">
    <location>
        <begin position="169"/>
        <end position="186"/>
    </location>
</feature>
<dbReference type="OrthoDB" id="6019940at2759"/>
<feature type="transmembrane region" description="Helical" evidence="1">
    <location>
        <begin position="117"/>
        <end position="135"/>
    </location>
</feature>
<reference evidence="3" key="1">
    <citation type="submission" date="2025-08" db="UniProtKB">
        <authorList>
            <consortium name="RefSeq"/>
        </authorList>
    </citation>
    <scope>IDENTIFICATION</scope>
    <source>
        <tissue evidence="3">Gonads</tissue>
    </source>
</reference>
<evidence type="ECO:0000256" key="1">
    <source>
        <dbReference type="SAM" id="Phobius"/>
    </source>
</evidence>
<organism evidence="2 3">
    <name type="scientific">Lingula anatina</name>
    <name type="common">Brachiopod</name>
    <name type="synonym">Lingula unguis</name>
    <dbReference type="NCBI Taxonomy" id="7574"/>
    <lineage>
        <taxon>Eukaryota</taxon>
        <taxon>Metazoa</taxon>
        <taxon>Spiralia</taxon>
        <taxon>Lophotrochozoa</taxon>
        <taxon>Brachiopoda</taxon>
        <taxon>Linguliformea</taxon>
        <taxon>Lingulata</taxon>
        <taxon>Lingulida</taxon>
        <taxon>Linguloidea</taxon>
        <taxon>Lingulidae</taxon>
        <taxon>Lingula</taxon>
    </lineage>
</organism>
<proteinExistence type="predicted"/>
<dbReference type="GeneID" id="106161456"/>
<feature type="transmembrane region" description="Helical" evidence="1">
    <location>
        <begin position="31"/>
        <end position="52"/>
    </location>
</feature>
<dbReference type="Proteomes" id="UP000085678">
    <property type="component" value="Unplaced"/>
</dbReference>
<keyword evidence="1" id="KW-1133">Transmembrane helix</keyword>
<dbReference type="AlphaFoldDB" id="A0A2R2MRR8"/>
<feature type="transmembrane region" description="Helical" evidence="1">
    <location>
        <begin position="59"/>
        <end position="82"/>
    </location>
</feature>
<keyword evidence="1" id="KW-0472">Membrane</keyword>
<protein>
    <submittedName>
        <fullName evidence="3">Uncharacterized protein LOC106161456</fullName>
    </submittedName>
</protein>